<dbReference type="InterPro" id="IPR036736">
    <property type="entry name" value="ACP-like_sf"/>
</dbReference>
<dbReference type="Pfam" id="PF00550">
    <property type="entry name" value="PP-binding"/>
    <property type="match status" value="1"/>
</dbReference>
<evidence type="ECO:0000256" key="1">
    <source>
        <dbReference type="ARBA" id="ARBA00022450"/>
    </source>
</evidence>
<dbReference type="PANTHER" id="PTHR45527:SF1">
    <property type="entry name" value="FATTY ACID SYNTHASE"/>
    <property type="match status" value="1"/>
</dbReference>
<dbReference type="GO" id="GO:0017000">
    <property type="term" value="P:antibiotic biosynthetic process"/>
    <property type="evidence" value="ECO:0007669"/>
    <property type="project" value="UniProtKB-ARBA"/>
</dbReference>
<dbReference type="InterPro" id="IPR029058">
    <property type="entry name" value="AB_hydrolase_fold"/>
</dbReference>
<organism evidence="4 5">
    <name type="scientific">Streptomyces parvus</name>
    <dbReference type="NCBI Taxonomy" id="66428"/>
    <lineage>
        <taxon>Bacteria</taxon>
        <taxon>Bacillati</taxon>
        <taxon>Actinomycetota</taxon>
        <taxon>Actinomycetes</taxon>
        <taxon>Kitasatosporales</taxon>
        <taxon>Streptomycetaceae</taxon>
        <taxon>Streptomyces</taxon>
    </lineage>
</organism>
<evidence type="ECO:0000259" key="3">
    <source>
        <dbReference type="PROSITE" id="PS50075"/>
    </source>
</evidence>
<evidence type="ECO:0000313" key="4">
    <source>
        <dbReference type="EMBL" id="NEC24252.1"/>
    </source>
</evidence>
<dbReference type="RefSeq" id="WP_164208701.1">
    <property type="nucleotide sequence ID" value="NZ_JAAGMP010001752.1"/>
</dbReference>
<dbReference type="PANTHER" id="PTHR45527">
    <property type="entry name" value="NONRIBOSOMAL PEPTIDE SYNTHETASE"/>
    <property type="match status" value="1"/>
</dbReference>
<evidence type="ECO:0000313" key="5">
    <source>
        <dbReference type="Proteomes" id="UP000469670"/>
    </source>
</evidence>
<keyword evidence="1" id="KW-0596">Phosphopantetheine</keyword>
<accession>A0A7K3SBT1</accession>
<dbReference type="Gene3D" id="3.40.50.1820">
    <property type="entry name" value="alpha/beta hydrolase"/>
    <property type="match status" value="1"/>
</dbReference>
<name>A0A7K3SBT1_9ACTN</name>
<dbReference type="EMBL" id="JAAGMP010001752">
    <property type="protein sequence ID" value="NEC24252.1"/>
    <property type="molecule type" value="Genomic_DNA"/>
</dbReference>
<feature type="non-terminal residue" evidence="4">
    <location>
        <position position="1"/>
    </location>
</feature>
<dbReference type="GO" id="GO:0043041">
    <property type="term" value="P:amino acid activation for nonribosomal peptide biosynthetic process"/>
    <property type="evidence" value="ECO:0007669"/>
    <property type="project" value="TreeGrafter"/>
</dbReference>
<dbReference type="InterPro" id="IPR009081">
    <property type="entry name" value="PP-bd_ACP"/>
</dbReference>
<protein>
    <recommendedName>
        <fullName evidence="3">Carrier domain-containing protein</fullName>
    </recommendedName>
</protein>
<feature type="domain" description="Carrier" evidence="3">
    <location>
        <begin position="29"/>
        <end position="103"/>
    </location>
</feature>
<evidence type="ECO:0000256" key="2">
    <source>
        <dbReference type="ARBA" id="ARBA00022553"/>
    </source>
</evidence>
<sequence length="110" mass="11341">EALPMTANAKLDRDRLPAPDFGAAVGGREPVGERETAVCAAMAQVLALPGVGADDDFFALGGDSIVTVRLTGVLRADGWEVAPRDVFRHRTAAGLATGLRRQDGSAPADG</sequence>
<dbReference type="GO" id="GO:0044550">
    <property type="term" value="P:secondary metabolite biosynthetic process"/>
    <property type="evidence" value="ECO:0007669"/>
    <property type="project" value="TreeGrafter"/>
</dbReference>
<dbReference type="GO" id="GO:0005829">
    <property type="term" value="C:cytosol"/>
    <property type="evidence" value="ECO:0007669"/>
    <property type="project" value="TreeGrafter"/>
</dbReference>
<dbReference type="SMART" id="SM00823">
    <property type="entry name" value="PKS_PP"/>
    <property type="match status" value="1"/>
</dbReference>
<dbReference type="SUPFAM" id="SSF47336">
    <property type="entry name" value="ACP-like"/>
    <property type="match status" value="1"/>
</dbReference>
<dbReference type="InterPro" id="IPR020806">
    <property type="entry name" value="PKS_PP-bd"/>
</dbReference>
<keyword evidence="2" id="KW-0597">Phosphoprotein</keyword>
<dbReference type="PROSITE" id="PS50075">
    <property type="entry name" value="CARRIER"/>
    <property type="match status" value="1"/>
</dbReference>
<reference evidence="4 5" key="1">
    <citation type="submission" date="2020-01" db="EMBL/GenBank/DDBJ databases">
        <title>Insect and environment-associated Actinomycetes.</title>
        <authorList>
            <person name="Currrie C."/>
            <person name="Chevrette M."/>
            <person name="Carlson C."/>
            <person name="Stubbendieck R."/>
            <person name="Wendt-Pienkowski E."/>
        </authorList>
    </citation>
    <scope>NUCLEOTIDE SEQUENCE [LARGE SCALE GENOMIC DNA]</scope>
    <source>
        <strain evidence="4 5">SID7590</strain>
    </source>
</reference>
<gene>
    <name evidence="4" type="ORF">G3I50_39280</name>
</gene>
<dbReference type="Proteomes" id="UP000469670">
    <property type="component" value="Unassembled WGS sequence"/>
</dbReference>
<proteinExistence type="predicted"/>
<dbReference type="AlphaFoldDB" id="A0A7K3SBT1"/>
<dbReference type="GO" id="GO:0031177">
    <property type="term" value="F:phosphopantetheine binding"/>
    <property type="evidence" value="ECO:0007669"/>
    <property type="project" value="InterPro"/>
</dbReference>
<comment type="caution">
    <text evidence="4">The sequence shown here is derived from an EMBL/GenBank/DDBJ whole genome shotgun (WGS) entry which is preliminary data.</text>
</comment>